<dbReference type="AlphaFoldDB" id="A0A7W5YL60"/>
<gene>
    <name evidence="4" type="ORF">FHR33_000727</name>
</gene>
<evidence type="ECO:0000256" key="1">
    <source>
        <dbReference type="ARBA" id="ARBA00006817"/>
    </source>
</evidence>
<sequence length="151" mass="16479">MSRTIEQTLHIHAGPETVWRFFTDPARLTQWWGTAELDARPGGTLRVHMDGGPRPVMHGRFVELVPYERIVFTFGWEATPGAPDIPPGTTRVEVTLTQDGEGTRLTLRHSGLPDLLEQETGSGWADVLGRLAQSADGRGRPQRGGGTSPAS</sequence>
<organism evidence="4 5">
    <name type="scientific">Nonomuraea dietziae</name>
    <dbReference type="NCBI Taxonomy" id="65515"/>
    <lineage>
        <taxon>Bacteria</taxon>
        <taxon>Bacillati</taxon>
        <taxon>Actinomycetota</taxon>
        <taxon>Actinomycetes</taxon>
        <taxon>Streptosporangiales</taxon>
        <taxon>Streptosporangiaceae</taxon>
        <taxon>Nonomuraea</taxon>
    </lineage>
</organism>
<dbReference type="InterPro" id="IPR013538">
    <property type="entry name" value="ASHA1/2-like_C"/>
</dbReference>
<comment type="caution">
    <text evidence="4">The sequence shown here is derived from an EMBL/GenBank/DDBJ whole genome shotgun (WGS) entry which is preliminary data.</text>
</comment>
<name>A0A7W5YL60_9ACTN</name>
<dbReference type="Gene3D" id="3.30.530.20">
    <property type="match status" value="1"/>
</dbReference>
<feature type="domain" description="Activator of Hsp90 ATPase homologue 1/2-like C-terminal" evidence="3">
    <location>
        <begin position="13"/>
        <end position="133"/>
    </location>
</feature>
<dbReference type="RefSeq" id="WP_183643410.1">
    <property type="nucleotide sequence ID" value="NZ_BAAAXX010000139.1"/>
</dbReference>
<accession>A0A7W5YL60</accession>
<dbReference type="CDD" id="cd07814">
    <property type="entry name" value="SRPBCC_CalC_Aha1-like"/>
    <property type="match status" value="1"/>
</dbReference>
<evidence type="ECO:0000313" key="5">
    <source>
        <dbReference type="Proteomes" id="UP000579945"/>
    </source>
</evidence>
<dbReference type="Pfam" id="PF08327">
    <property type="entry name" value="AHSA1"/>
    <property type="match status" value="1"/>
</dbReference>
<evidence type="ECO:0000259" key="3">
    <source>
        <dbReference type="Pfam" id="PF08327"/>
    </source>
</evidence>
<evidence type="ECO:0000313" key="4">
    <source>
        <dbReference type="EMBL" id="MBB3724867.1"/>
    </source>
</evidence>
<dbReference type="Proteomes" id="UP000579945">
    <property type="component" value="Unassembled WGS sequence"/>
</dbReference>
<keyword evidence="5" id="KW-1185">Reference proteome</keyword>
<feature type="compositionally biased region" description="Gly residues" evidence="2">
    <location>
        <begin position="142"/>
        <end position="151"/>
    </location>
</feature>
<evidence type="ECO:0000256" key="2">
    <source>
        <dbReference type="SAM" id="MobiDB-lite"/>
    </source>
</evidence>
<reference evidence="4 5" key="1">
    <citation type="submission" date="2020-08" db="EMBL/GenBank/DDBJ databases">
        <title>Sequencing the genomes of 1000 actinobacteria strains.</title>
        <authorList>
            <person name="Klenk H.-P."/>
        </authorList>
    </citation>
    <scope>NUCLEOTIDE SEQUENCE [LARGE SCALE GENOMIC DNA]</scope>
    <source>
        <strain evidence="4 5">DSM 44320</strain>
    </source>
</reference>
<dbReference type="GeneID" id="95387337"/>
<proteinExistence type="inferred from homology"/>
<protein>
    <submittedName>
        <fullName evidence="4">Uncharacterized protein YndB with AHSA1/START domain</fullName>
    </submittedName>
</protein>
<feature type="region of interest" description="Disordered" evidence="2">
    <location>
        <begin position="132"/>
        <end position="151"/>
    </location>
</feature>
<dbReference type="EMBL" id="JACIBV010000001">
    <property type="protein sequence ID" value="MBB3724867.1"/>
    <property type="molecule type" value="Genomic_DNA"/>
</dbReference>
<dbReference type="SUPFAM" id="SSF55961">
    <property type="entry name" value="Bet v1-like"/>
    <property type="match status" value="1"/>
</dbReference>
<dbReference type="InterPro" id="IPR023393">
    <property type="entry name" value="START-like_dom_sf"/>
</dbReference>
<comment type="similarity">
    <text evidence="1">Belongs to the AHA1 family.</text>
</comment>